<name>A0A3E0TRU2_9GAMM</name>
<dbReference type="RefSeq" id="WP_116008287.1">
    <property type="nucleotide sequence ID" value="NZ_QUOU01000001.1"/>
</dbReference>
<dbReference type="Proteomes" id="UP000256478">
    <property type="component" value="Unassembled WGS sequence"/>
</dbReference>
<reference evidence="1 2" key="1">
    <citation type="submission" date="2018-08" db="EMBL/GenBank/DDBJ databases">
        <title>Thalassotalea euphylliae genome.</title>
        <authorList>
            <person name="Summers S."/>
            <person name="Rice S.A."/>
            <person name="Freckelton M.L."/>
            <person name="Nedved B.T."/>
            <person name="Hadfield M.G."/>
        </authorList>
    </citation>
    <scope>NUCLEOTIDE SEQUENCE [LARGE SCALE GENOMIC DNA]</scope>
    <source>
        <strain evidence="1 2">H1</strain>
    </source>
</reference>
<sequence>MTMSHELEAMNAALIEQIKSDEQMAIAHSQQAMHEQGLKAQFECGCGEDSLELAGLNTKALADLEDKINEKDDREFVEADALLAEESADPELVSRLDVESGFAPEGAQIITPSWTDTFSDTLEHNVLAESTDVSAQPVLGGGTSKNVWNWAKGSGWGCTGGVGQNTQTVYWTFWFRPEASRFYSIKPRFQFNGYYIAKANDKWYNCKNSQVKISAHTQAYQYNWKHKDGVNLVNINKGNVNVNKRLDDSRFTSYSALLGKNDWAAIVCSVRLYVRAQGGGSYAKNDFSTGANRVAVPYVIVN</sequence>
<accession>A0A3E0TRU2</accession>
<evidence type="ECO:0000313" key="2">
    <source>
        <dbReference type="Proteomes" id="UP000256478"/>
    </source>
</evidence>
<dbReference type="OrthoDB" id="6399365at2"/>
<protein>
    <submittedName>
        <fullName evidence="1">Uncharacterized protein</fullName>
    </submittedName>
</protein>
<evidence type="ECO:0000313" key="1">
    <source>
        <dbReference type="EMBL" id="REL27203.1"/>
    </source>
</evidence>
<gene>
    <name evidence="1" type="ORF">DXX93_11915</name>
</gene>
<comment type="caution">
    <text evidence="1">The sequence shown here is derived from an EMBL/GenBank/DDBJ whole genome shotgun (WGS) entry which is preliminary data.</text>
</comment>
<organism evidence="1 2">
    <name type="scientific">Thalassotalea euphylliae</name>
    <dbReference type="NCBI Taxonomy" id="1655234"/>
    <lineage>
        <taxon>Bacteria</taxon>
        <taxon>Pseudomonadati</taxon>
        <taxon>Pseudomonadota</taxon>
        <taxon>Gammaproteobacteria</taxon>
        <taxon>Alteromonadales</taxon>
        <taxon>Colwelliaceae</taxon>
        <taxon>Thalassotalea</taxon>
    </lineage>
</organism>
<dbReference type="EMBL" id="QUOU01000001">
    <property type="protein sequence ID" value="REL27203.1"/>
    <property type="molecule type" value="Genomic_DNA"/>
</dbReference>
<dbReference type="AlphaFoldDB" id="A0A3E0TRU2"/>
<proteinExistence type="predicted"/>